<reference evidence="3" key="1">
    <citation type="journal article" date="2015" name="Genome Announc.">
        <title>Genome sequence of the AIDS-associated pathogen Penicillium marneffei (ATCC18224) and its near taxonomic relative Talaromyces stipitatus (ATCC10500).</title>
        <authorList>
            <person name="Nierman W.C."/>
            <person name="Fedorova-Abrams N.D."/>
            <person name="Andrianopoulos A."/>
        </authorList>
    </citation>
    <scope>NUCLEOTIDE SEQUENCE [LARGE SCALE GENOMIC DNA]</scope>
    <source>
        <strain evidence="3">ATCC 10500 / CBS 375.48 / QM 6759 / NRRL 1006</strain>
    </source>
</reference>
<dbReference type="RefSeq" id="XP_002479587.1">
    <property type="nucleotide sequence ID" value="XM_002479542.1"/>
</dbReference>
<dbReference type="EMBL" id="EQ962654">
    <property type="protein sequence ID" value="EED19153.1"/>
    <property type="molecule type" value="Genomic_DNA"/>
</dbReference>
<keyword evidence="3" id="KW-1185">Reference proteome</keyword>
<evidence type="ECO:0000256" key="1">
    <source>
        <dbReference type="SAM" id="MobiDB-lite"/>
    </source>
</evidence>
<feature type="region of interest" description="Disordered" evidence="1">
    <location>
        <begin position="157"/>
        <end position="178"/>
    </location>
</feature>
<feature type="region of interest" description="Disordered" evidence="1">
    <location>
        <begin position="1"/>
        <end position="41"/>
    </location>
</feature>
<evidence type="ECO:0000313" key="3">
    <source>
        <dbReference type="Proteomes" id="UP000001745"/>
    </source>
</evidence>
<dbReference type="AlphaFoldDB" id="B8M4F8"/>
<dbReference type="InParanoid" id="B8M4F8"/>
<organism evidence="2 3">
    <name type="scientific">Talaromyces stipitatus (strain ATCC 10500 / CBS 375.48 / QM 6759 / NRRL 1006)</name>
    <name type="common">Penicillium stipitatum</name>
    <dbReference type="NCBI Taxonomy" id="441959"/>
    <lineage>
        <taxon>Eukaryota</taxon>
        <taxon>Fungi</taxon>
        <taxon>Dikarya</taxon>
        <taxon>Ascomycota</taxon>
        <taxon>Pezizomycotina</taxon>
        <taxon>Eurotiomycetes</taxon>
        <taxon>Eurotiomycetidae</taxon>
        <taxon>Eurotiales</taxon>
        <taxon>Trichocomaceae</taxon>
        <taxon>Talaromyces</taxon>
        <taxon>Talaromyces sect. Talaromyces</taxon>
    </lineage>
</organism>
<gene>
    <name evidence="2" type="ORF">TSTA_024750</name>
</gene>
<dbReference type="GeneID" id="8106692"/>
<protein>
    <submittedName>
        <fullName evidence="2">Uncharacterized protein</fullName>
    </submittedName>
</protein>
<accession>B8M4F8</accession>
<dbReference type="HOGENOM" id="CLU_1511588_0_0_1"/>
<dbReference type="VEuPathDB" id="FungiDB:TSTA_024750"/>
<dbReference type="Proteomes" id="UP000001745">
    <property type="component" value="Unassembled WGS sequence"/>
</dbReference>
<evidence type="ECO:0000313" key="2">
    <source>
        <dbReference type="EMBL" id="EED19153.1"/>
    </source>
</evidence>
<feature type="compositionally biased region" description="Polar residues" evidence="1">
    <location>
        <begin position="164"/>
        <end position="178"/>
    </location>
</feature>
<name>B8M4F8_TALSN</name>
<proteinExistence type="predicted"/>
<sequence length="178" mass="19972">MDEGDGRDSDDIDEDSTVDDCRGGGLRLRFPSADGEDERGRGERERIRVKILVEVASILSRDRKRLCWGLLDGGEEGSEETLLDGERASGSVAVCASNSIGRVSGISIQQFNRSKADSTWELFQNEQAVIQDEYIVTRKGRGHARIYDYYFRTASAEPRHTEPNTRQQRNVAEQSEQS</sequence>